<dbReference type="Proteomes" id="UP000664914">
    <property type="component" value="Chromosome"/>
</dbReference>
<dbReference type="InterPro" id="IPR000524">
    <property type="entry name" value="Tscrpt_reg_HTH_GntR"/>
</dbReference>
<dbReference type="SMART" id="SM00895">
    <property type="entry name" value="FCD"/>
    <property type="match status" value="1"/>
</dbReference>
<dbReference type="InterPro" id="IPR036388">
    <property type="entry name" value="WH-like_DNA-bd_sf"/>
</dbReference>
<reference evidence="5" key="1">
    <citation type="submission" date="2020-07" db="EMBL/GenBank/DDBJ databases">
        <authorList>
            <person name="Camacho E."/>
        </authorList>
    </citation>
    <scope>NUCLEOTIDE SEQUENCE</scope>
    <source>
        <strain evidence="5">MPO218</strain>
    </source>
</reference>
<feature type="domain" description="HTH gntR-type" evidence="4">
    <location>
        <begin position="54"/>
        <end position="121"/>
    </location>
</feature>
<dbReference type="SUPFAM" id="SSF48008">
    <property type="entry name" value="GntR ligand-binding domain-like"/>
    <property type="match status" value="1"/>
</dbReference>
<dbReference type="Gene3D" id="1.20.120.530">
    <property type="entry name" value="GntR ligand-binding domain-like"/>
    <property type="match status" value="1"/>
</dbReference>
<proteinExistence type="predicted"/>
<dbReference type="Gene3D" id="1.10.10.10">
    <property type="entry name" value="Winged helix-like DNA-binding domain superfamily/Winged helix DNA-binding domain"/>
    <property type="match status" value="1"/>
</dbReference>
<dbReference type="InterPro" id="IPR011711">
    <property type="entry name" value="GntR_C"/>
</dbReference>
<dbReference type="PROSITE" id="PS50949">
    <property type="entry name" value="HTH_GNTR"/>
    <property type="match status" value="1"/>
</dbReference>
<dbReference type="SMART" id="SM00345">
    <property type="entry name" value="HTH_GNTR"/>
    <property type="match status" value="1"/>
</dbReference>
<dbReference type="AlphaFoldDB" id="A0A975D485"/>
<keyword evidence="1" id="KW-0805">Transcription regulation</keyword>
<evidence type="ECO:0000259" key="4">
    <source>
        <dbReference type="PROSITE" id="PS50949"/>
    </source>
</evidence>
<keyword evidence="3" id="KW-0804">Transcription</keyword>
<dbReference type="CDD" id="cd07377">
    <property type="entry name" value="WHTH_GntR"/>
    <property type="match status" value="1"/>
</dbReference>
<gene>
    <name evidence="5" type="ORF">HRJ34_03470</name>
</gene>
<dbReference type="PANTHER" id="PTHR43537:SF49">
    <property type="entry name" value="TRANSCRIPTIONAL REGULATORY PROTEIN"/>
    <property type="match status" value="1"/>
</dbReference>
<sequence>MFAVIRIARLDSRRSVATAARSRHDGAMASEDGSADIGREDRAGKALSVLARPEALTGRVAGLIRQAILSGELAPGERLSVPELARRLGVSRTPARESLLLLEREGLVVPRSSAGMAVIAGGREEILDLLDIREGLEIMTARRAAERIDAAGVARLEAILADHRAVLEEGDLARHVELDAAFHAAIREAAGNDRLARQLGQIELQLRVLNGRLSRAEGWSGRAVLRDHAAIAGAIVARDADAAERHMRAHIGRTRAFHLRSLATT</sequence>
<accession>A0A975D485</accession>
<evidence type="ECO:0000256" key="3">
    <source>
        <dbReference type="ARBA" id="ARBA00023163"/>
    </source>
</evidence>
<dbReference type="EMBL" id="CP059319">
    <property type="protein sequence ID" value="QTH22596.1"/>
    <property type="molecule type" value="Genomic_DNA"/>
</dbReference>
<evidence type="ECO:0000256" key="2">
    <source>
        <dbReference type="ARBA" id="ARBA00023125"/>
    </source>
</evidence>
<dbReference type="GO" id="GO:0043565">
    <property type="term" value="F:sequence-specific DNA binding"/>
    <property type="evidence" value="ECO:0007669"/>
    <property type="project" value="InterPro"/>
</dbReference>
<dbReference type="Pfam" id="PF07729">
    <property type="entry name" value="FCD"/>
    <property type="match status" value="1"/>
</dbReference>
<protein>
    <submittedName>
        <fullName evidence="5">GntR family transcriptional regulator</fullName>
    </submittedName>
</protein>
<dbReference type="RefSeq" id="WP_208633347.1">
    <property type="nucleotide sequence ID" value="NZ_CP059319.1"/>
</dbReference>
<evidence type="ECO:0000313" key="5">
    <source>
        <dbReference type="EMBL" id="QTH22596.1"/>
    </source>
</evidence>
<dbReference type="PRINTS" id="PR00033">
    <property type="entry name" value="HTHASNC"/>
</dbReference>
<dbReference type="InterPro" id="IPR000485">
    <property type="entry name" value="AsnC-type_HTH_dom"/>
</dbReference>
<reference evidence="5" key="2">
    <citation type="submission" date="2021-04" db="EMBL/GenBank/DDBJ databases">
        <title>Isolation and genomic analysis of the ibuprofen-degrading bacterium Sphingomonas strain MPO218.</title>
        <authorList>
            <person name="Aulestia M."/>
            <person name="Flores A."/>
            <person name="Mangas E.L."/>
            <person name="Perez-Pulido A.J."/>
            <person name="Santero E."/>
            <person name="Camacho E.M."/>
        </authorList>
    </citation>
    <scope>NUCLEOTIDE SEQUENCE</scope>
    <source>
        <strain evidence="5">MPO218</strain>
    </source>
</reference>
<dbReference type="InterPro" id="IPR036390">
    <property type="entry name" value="WH_DNA-bd_sf"/>
</dbReference>
<dbReference type="SUPFAM" id="SSF46785">
    <property type="entry name" value="Winged helix' DNA-binding domain"/>
    <property type="match status" value="1"/>
</dbReference>
<dbReference type="PANTHER" id="PTHR43537">
    <property type="entry name" value="TRANSCRIPTIONAL REGULATOR, GNTR FAMILY"/>
    <property type="match status" value="1"/>
</dbReference>
<evidence type="ECO:0000256" key="1">
    <source>
        <dbReference type="ARBA" id="ARBA00023015"/>
    </source>
</evidence>
<dbReference type="Pfam" id="PF00392">
    <property type="entry name" value="GntR"/>
    <property type="match status" value="1"/>
</dbReference>
<dbReference type="InterPro" id="IPR008920">
    <property type="entry name" value="TF_FadR/GntR_C"/>
</dbReference>
<keyword evidence="2" id="KW-0238">DNA-binding</keyword>
<evidence type="ECO:0000313" key="6">
    <source>
        <dbReference type="Proteomes" id="UP000664914"/>
    </source>
</evidence>
<name>A0A975D485_9SPHN</name>
<dbReference type="GO" id="GO:0003700">
    <property type="term" value="F:DNA-binding transcription factor activity"/>
    <property type="evidence" value="ECO:0007669"/>
    <property type="project" value="InterPro"/>
</dbReference>
<organism evidence="5 6">
    <name type="scientific">Rhizorhabdus wittichii</name>
    <dbReference type="NCBI Taxonomy" id="160791"/>
    <lineage>
        <taxon>Bacteria</taxon>
        <taxon>Pseudomonadati</taxon>
        <taxon>Pseudomonadota</taxon>
        <taxon>Alphaproteobacteria</taxon>
        <taxon>Sphingomonadales</taxon>
        <taxon>Sphingomonadaceae</taxon>
        <taxon>Rhizorhabdus</taxon>
    </lineage>
</organism>